<feature type="transmembrane region" description="Helical" evidence="3">
    <location>
        <begin position="15"/>
        <end position="36"/>
    </location>
</feature>
<feature type="compositionally biased region" description="Low complexity" evidence="2">
    <location>
        <begin position="302"/>
        <end position="327"/>
    </location>
</feature>
<evidence type="ECO:0000313" key="6">
    <source>
        <dbReference type="Proteomes" id="UP000052258"/>
    </source>
</evidence>
<keyword evidence="6" id="KW-1185">Reference proteome</keyword>
<organism evidence="5 6">
    <name type="scientific">Listeria fleischmannii 1991</name>
    <dbReference type="NCBI Taxonomy" id="1430899"/>
    <lineage>
        <taxon>Bacteria</taxon>
        <taxon>Bacillati</taxon>
        <taxon>Bacillota</taxon>
        <taxon>Bacilli</taxon>
        <taxon>Bacillales</taxon>
        <taxon>Listeriaceae</taxon>
        <taxon>Listeria</taxon>
    </lineage>
</organism>
<dbReference type="EMBL" id="AZHO01000040">
    <property type="protein sequence ID" value="KMT57757.1"/>
    <property type="molecule type" value="Genomic_DNA"/>
</dbReference>
<accession>A0A0J8G5E5</accession>
<dbReference type="InterPro" id="IPR007137">
    <property type="entry name" value="DUF348"/>
</dbReference>
<dbReference type="InterPro" id="IPR051933">
    <property type="entry name" value="Resuscitation_pf_RpfB"/>
</dbReference>
<dbReference type="OrthoDB" id="9798935at2"/>
<feature type="region of interest" description="Disordered" evidence="2">
    <location>
        <begin position="292"/>
        <end position="334"/>
    </location>
</feature>
<dbReference type="PANTHER" id="PTHR39160">
    <property type="entry name" value="CELL WALL-BINDING PROTEIN YOCH"/>
    <property type="match status" value="1"/>
</dbReference>
<sequence length="418" mass="44783">MTMENSSNVDQPSKWKLPILIAGFVIVVALVFYFVFEGTKNDITILNAGEKIEAKTHAATVGEALDETGIKLGAHDSVSPSKNTKIKDGMEINFSKASQVSITDNGNETKVWSTKATVKDLLKDENITTRPHDVVNVALDTKIKDGLNVKIDRAIKLVLQNGAKKEQVWSTKANVGDLLSEKNIKLQKDDRVSPAKHTALKEDMAILVTYVDKKAEEKTEKIHFDTVYKNDSSLEKGETKVLSAGKQGSKKVKYEIVLENGKEKSRKRISEAVVAKSEDKVVARGTKEAQVIAVNNPSKQKASTSRAESSQASSKVSSASSAAPSTSGGKTFTMESTAYTGGGTTATGINLSANPGMKVVAVDPSVIPLGSKVWVEGYGVAVAGDTGGAIKGNIVDVYFPDHGSCVNWGRRTVTVRVL</sequence>
<dbReference type="Proteomes" id="UP000052258">
    <property type="component" value="Unassembled WGS sequence"/>
</dbReference>
<dbReference type="PROSITE" id="PS51109">
    <property type="entry name" value="G5"/>
    <property type="match status" value="1"/>
</dbReference>
<evidence type="ECO:0000259" key="4">
    <source>
        <dbReference type="PROSITE" id="PS51109"/>
    </source>
</evidence>
<dbReference type="AlphaFoldDB" id="A0A0J8G5E5"/>
<keyword evidence="1" id="KW-0732">Signal</keyword>
<proteinExistence type="predicted"/>
<evidence type="ECO:0000256" key="1">
    <source>
        <dbReference type="ARBA" id="ARBA00022729"/>
    </source>
</evidence>
<dbReference type="GO" id="GO:0004553">
    <property type="term" value="F:hydrolase activity, hydrolyzing O-glycosyl compounds"/>
    <property type="evidence" value="ECO:0007669"/>
    <property type="project" value="InterPro"/>
</dbReference>
<dbReference type="Pfam" id="PF06725">
    <property type="entry name" value="3D"/>
    <property type="match status" value="1"/>
</dbReference>
<comment type="caution">
    <text evidence="5">The sequence shown here is derived from an EMBL/GenBank/DDBJ whole genome shotgun (WGS) entry which is preliminary data.</text>
</comment>
<dbReference type="SUPFAM" id="SSF50685">
    <property type="entry name" value="Barwin-like endoglucanases"/>
    <property type="match status" value="1"/>
</dbReference>
<keyword evidence="3" id="KW-1133">Transmembrane helix</keyword>
<reference evidence="5 6" key="1">
    <citation type="journal article" date="2015" name="Genome Biol. Evol.">
        <title>Comparative Genomics of Listeria Sensu Lato: Genus-Wide Differences in Evolutionary Dynamics and the Progressive Gain of Complex, Potentially Pathogenicity-Related Traits through Lateral Gene Transfer.</title>
        <authorList>
            <person name="Chiara M."/>
            <person name="Caruso M."/>
            <person name="D'Erchia A.M."/>
            <person name="Manzari C."/>
            <person name="Fraccalvieri R."/>
            <person name="Goffredo E."/>
            <person name="Latorre L."/>
            <person name="Miccolupo A."/>
            <person name="Padalino I."/>
            <person name="Santagada G."/>
            <person name="Chiocco D."/>
            <person name="Pesole G."/>
            <person name="Horner D.S."/>
            <person name="Parisi A."/>
        </authorList>
    </citation>
    <scope>NUCLEOTIDE SEQUENCE [LARGE SCALE GENOMIC DNA]</scope>
    <source>
        <strain evidence="5 6">1991</strain>
    </source>
</reference>
<dbReference type="PATRIC" id="fig|1430899.3.peg.2721"/>
<protein>
    <recommendedName>
        <fullName evidence="4">G5 domain-containing protein</fullName>
    </recommendedName>
</protein>
<keyword evidence="3" id="KW-0812">Transmembrane</keyword>
<keyword evidence="3" id="KW-0472">Membrane</keyword>
<dbReference type="GO" id="GO:0009254">
    <property type="term" value="P:peptidoglycan turnover"/>
    <property type="evidence" value="ECO:0007669"/>
    <property type="project" value="InterPro"/>
</dbReference>
<dbReference type="PANTHER" id="PTHR39160:SF4">
    <property type="entry name" value="RESUSCITATION-PROMOTING FACTOR RPFB"/>
    <property type="match status" value="1"/>
</dbReference>
<evidence type="ECO:0000256" key="3">
    <source>
        <dbReference type="SAM" id="Phobius"/>
    </source>
</evidence>
<name>A0A0J8G5E5_9LIST</name>
<gene>
    <name evidence="5" type="ORF">X560_2670</name>
</gene>
<dbReference type="InterPro" id="IPR011098">
    <property type="entry name" value="G5_dom"/>
</dbReference>
<evidence type="ECO:0000313" key="5">
    <source>
        <dbReference type="EMBL" id="KMT57757.1"/>
    </source>
</evidence>
<dbReference type="InterPro" id="IPR010611">
    <property type="entry name" value="3D_dom"/>
</dbReference>
<dbReference type="RefSeq" id="WP_007474904.1">
    <property type="nucleotide sequence ID" value="NZ_KQ130624.1"/>
</dbReference>
<dbReference type="SMART" id="SM01208">
    <property type="entry name" value="G5"/>
    <property type="match status" value="1"/>
</dbReference>
<dbReference type="CDD" id="cd14667">
    <property type="entry name" value="3D_containing_proteins"/>
    <property type="match status" value="1"/>
</dbReference>
<dbReference type="InterPro" id="IPR059180">
    <property type="entry name" value="3D_YorM"/>
</dbReference>
<evidence type="ECO:0000256" key="2">
    <source>
        <dbReference type="SAM" id="MobiDB-lite"/>
    </source>
</evidence>
<feature type="domain" description="G5" evidence="4">
    <location>
        <begin position="208"/>
        <end position="288"/>
    </location>
</feature>
<dbReference type="GO" id="GO:0019867">
    <property type="term" value="C:outer membrane"/>
    <property type="evidence" value="ECO:0007669"/>
    <property type="project" value="InterPro"/>
</dbReference>
<dbReference type="Pfam" id="PF07501">
    <property type="entry name" value="G5"/>
    <property type="match status" value="1"/>
</dbReference>
<dbReference type="Pfam" id="PF03990">
    <property type="entry name" value="DUF348"/>
    <property type="match status" value="3"/>
</dbReference>
<dbReference type="Gene3D" id="2.20.230.10">
    <property type="entry name" value="Resuscitation-promoting factor rpfb"/>
    <property type="match status" value="1"/>
</dbReference>
<dbReference type="InterPro" id="IPR036908">
    <property type="entry name" value="RlpA-like_sf"/>
</dbReference>